<feature type="compositionally biased region" description="Polar residues" evidence="4">
    <location>
        <begin position="373"/>
        <end position="387"/>
    </location>
</feature>
<keyword evidence="6" id="KW-1185">Reference proteome</keyword>
<gene>
    <name evidence="5" type="ORF">B0T46_06165</name>
</gene>
<dbReference type="AlphaFoldDB" id="A0A1W0ATK1"/>
<keyword evidence="3" id="KW-0143">Chaperone</keyword>
<feature type="compositionally biased region" description="Polar residues" evidence="4">
    <location>
        <begin position="400"/>
        <end position="410"/>
    </location>
</feature>
<proteinExistence type="predicted"/>
<organism evidence="5 6">
    <name type="scientific">Nocardia donostiensis</name>
    <dbReference type="NCBI Taxonomy" id="1538463"/>
    <lineage>
        <taxon>Bacteria</taxon>
        <taxon>Bacillati</taxon>
        <taxon>Actinomycetota</taxon>
        <taxon>Actinomycetes</taxon>
        <taxon>Mycobacteriales</taxon>
        <taxon>Nocardiaceae</taxon>
        <taxon>Nocardia</taxon>
    </lineage>
</organism>
<dbReference type="STRING" id="1538463.B0T36_19410"/>
<comment type="caution">
    <text evidence="5">The sequence shown here is derived from an EMBL/GenBank/DDBJ whole genome shotgun (WGS) entry which is preliminary data.</text>
</comment>
<feature type="region of interest" description="Disordered" evidence="4">
    <location>
        <begin position="351"/>
        <end position="441"/>
    </location>
</feature>
<dbReference type="Gene3D" id="3.30.420.40">
    <property type="match status" value="1"/>
</dbReference>
<dbReference type="GO" id="GO:0140662">
    <property type="term" value="F:ATP-dependent protein folding chaperone"/>
    <property type="evidence" value="ECO:0007669"/>
    <property type="project" value="InterPro"/>
</dbReference>
<keyword evidence="1" id="KW-0547">Nucleotide-binding</keyword>
<dbReference type="Pfam" id="PF00012">
    <property type="entry name" value="HSP70"/>
    <property type="match status" value="1"/>
</dbReference>
<evidence type="ECO:0000256" key="3">
    <source>
        <dbReference type="ARBA" id="ARBA00023186"/>
    </source>
</evidence>
<accession>A0A1W0ATK1</accession>
<dbReference type="PANTHER" id="PTHR42749">
    <property type="entry name" value="CELL SHAPE-DETERMINING PROTEIN MREB"/>
    <property type="match status" value="1"/>
</dbReference>
<dbReference type="PANTHER" id="PTHR42749:SF1">
    <property type="entry name" value="CELL SHAPE-DETERMINING PROTEIN MREB"/>
    <property type="match status" value="1"/>
</dbReference>
<evidence type="ECO:0000313" key="6">
    <source>
        <dbReference type="Proteomes" id="UP000188836"/>
    </source>
</evidence>
<evidence type="ECO:0000313" key="5">
    <source>
        <dbReference type="EMBL" id="ONM49455.1"/>
    </source>
</evidence>
<keyword evidence="2" id="KW-0067">ATP-binding</keyword>
<dbReference type="SUPFAM" id="SSF53067">
    <property type="entry name" value="Actin-like ATPase domain"/>
    <property type="match status" value="1"/>
</dbReference>
<feature type="compositionally biased region" description="Low complexity" evidence="4">
    <location>
        <begin position="360"/>
        <end position="372"/>
    </location>
</feature>
<dbReference type="RefSeq" id="WP_077115513.1">
    <property type="nucleotide sequence ID" value="NZ_LOKT01000013.1"/>
</dbReference>
<reference evidence="5 6" key="1">
    <citation type="journal article" date="2016" name="Antonie Van Leeuwenhoek">
        <title>Nocardia donostiensis sp. nov., isolated from human respiratory specimens.</title>
        <authorList>
            <person name="Ercibengoa M."/>
            <person name="Bell M."/>
            <person name="Marimon J.M."/>
            <person name="Humrighouse B."/>
            <person name="Klenk H.P."/>
            <person name="Potter G."/>
            <person name="Perez-Trallero E."/>
        </authorList>
    </citation>
    <scope>NUCLEOTIDE SEQUENCE [LARGE SCALE GENOMIC DNA]</scope>
    <source>
        <strain evidence="5 6">X1655</strain>
    </source>
</reference>
<dbReference type="EMBL" id="MUMY01000004">
    <property type="protein sequence ID" value="ONM49455.1"/>
    <property type="molecule type" value="Genomic_DNA"/>
</dbReference>
<evidence type="ECO:0000256" key="1">
    <source>
        <dbReference type="ARBA" id="ARBA00022741"/>
    </source>
</evidence>
<feature type="compositionally biased region" description="Pro residues" evidence="4">
    <location>
        <begin position="416"/>
        <end position="441"/>
    </location>
</feature>
<evidence type="ECO:0000256" key="2">
    <source>
        <dbReference type="ARBA" id="ARBA00022840"/>
    </source>
</evidence>
<dbReference type="GO" id="GO:0005524">
    <property type="term" value="F:ATP binding"/>
    <property type="evidence" value="ECO:0007669"/>
    <property type="project" value="UniProtKB-KW"/>
</dbReference>
<name>A0A1W0ATK1_9NOCA</name>
<dbReference type="InterPro" id="IPR013126">
    <property type="entry name" value="Hsp_70_fam"/>
</dbReference>
<dbReference type="Proteomes" id="UP000188836">
    <property type="component" value="Unassembled WGS sequence"/>
</dbReference>
<dbReference type="InterPro" id="IPR043129">
    <property type="entry name" value="ATPase_NBD"/>
</dbReference>
<dbReference type="OrthoDB" id="4569948at2"/>
<sequence>MSSVLGVSVGAGAIRLARPLSGNPSGQLAAESFELQAIPVTGQQPGELAAETIGVTLEATPGINATAIAYRGDQHASALRAAMARQQITNYQLVPEIDAALAYAENSGELQGVASLVVYDLGSSGLSVSLVDVPSRQLRHTERTSDISGDYIDSLIREQQIASGRIAHPHDPSGLAELDTLCRVAKEQLSTNTAVALPSEHGLVLLAQENFESLINLAIESSARITREVIARSERPAQAVLAIGGGSRIPLVAEVLRHRLGIPVVVPDSPETVMARGAALLARPVQPARPPAPAGLPPGFDNDQMSPAWLTEHARRQDRREVSGAVLTVSALAVLAALGLGLGYGPQVLEQDSQGSDDYTTTVPTTISPTPTREQQLASIPSTTPESESVAEPPPRRQTTEAPTTTQGPNTFVVPGLPPIVVPTIPPDVFPFPPPPAQPPA</sequence>
<protein>
    <submittedName>
        <fullName evidence="5">Molecular chaperone</fullName>
    </submittedName>
</protein>
<evidence type="ECO:0000256" key="4">
    <source>
        <dbReference type="SAM" id="MobiDB-lite"/>
    </source>
</evidence>